<dbReference type="RefSeq" id="WP_153741516.1">
    <property type="nucleotide sequence ID" value="NZ_WBMP01000020.1"/>
</dbReference>
<comment type="caution">
    <text evidence="2">The sequence shown here is derived from an EMBL/GenBank/DDBJ whole genome shotgun (WGS) entry which is preliminary data.</text>
</comment>
<feature type="chain" id="PRO_5032694080" description="DUF3613 domain-containing protein" evidence="1">
    <location>
        <begin position="20"/>
        <end position="90"/>
    </location>
</feature>
<name>A0A833N8J8_MARNT</name>
<dbReference type="EMBL" id="WBMP01000020">
    <property type="protein sequence ID" value="KAE8544207.1"/>
    <property type="molecule type" value="Genomic_DNA"/>
</dbReference>
<dbReference type="AlphaFoldDB" id="A0A833N8J8"/>
<sequence>MVKTIIASMLVFSALPLYARDSAPLNEAIMGLEFDRQTKSSARSAMDQQAQRAPAGGELTETIVVKTYKRLGDSFDQPMPAQIGESTRND</sequence>
<evidence type="ECO:0000313" key="3">
    <source>
        <dbReference type="Proteomes" id="UP000469950"/>
    </source>
</evidence>
<organism evidence="2 3">
    <name type="scientific">Marinobacter nauticus</name>
    <name type="common">Marinobacter hydrocarbonoclasticus</name>
    <name type="synonym">Marinobacter aquaeolei</name>
    <dbReference type="NCBI Taxonomy" id="2743"/>
    <lineage>
        <taxon>Bacteria</taxon>
        <taxon>Pseudomonadati</taxon>
        <taxon>Pseudomonadota</taxon>
        <taxon>Gammaproteobacteria</taxon>
        <taxon>Pseudomonadales</taxon>
        <taxon>Marinobacteraceae</taxon>
        <taxon>Marinobacter</taxon>
    </lineage>
</organism>
<dbReference type="Proteomes" id="UP000469950">
    <property type="component" value="Unassembled WGS sequence"/>
</dbReference>
<evidence type="ECO:0000313" key="2">
    <source>
        <dbReference type="EMBL" id="KAE8544207.1"/>
    </source>
</evidence>
<evidence type="ECO:0008006" key="4">
    <source>
        <dbReference type="Google" id="ProtNLM"/>
    </source>
</evidence>
<proteinExistence type="predicted"/>
<accession>A0A833N8J8</accession>
<gene>
    <name evidence="2" type="ORF">F6453_3464</name>
</gene>
<feature type="signal peptide" evidence="1">
    <location>
        <begin position="1"/>
        <end position="19"/>
    </location>
</feature>
<keyword evidence="1" id="KW-0732">Signal</keyword>
<evidence type="ECO:0000256" key="1">
    <source>
        <dbReference type="SAM" id="SignalP"/>
    </source>
</evidence>
<protein>
    <recommendedName>
        <fullName evidence="4">DUF3613 domain-containing protein</fullName>
    </recommendedName>
</protein>
<reference evidence="2 3" key="1">
    <citation type="submission" date="2019-10" db="EMBL/GenBank/DDBJ databases">
        <title>Draft genome sequence of Marinobacter hydrocarbonoclasticus NCT7M from the microbiome of the marine copepod.</title>
        <authorList>
            <person name="Nuttall R."/>
            <person name="Sharma G."/>
            <person name="Moisander P."/>
        </authorList>
    </citation>
    <scope>NUCLEOTIDE SEQUENCE [LARGE SCALE GENOMIC DNA]</scope>
    <source>
        <strain evidence="2 3">NCT7M</strain>
    </source>
</reference>